<feature type="compositionally biased region" description="Basic and acidic residues" evidence="1">
    <location>
        <begin position="390"/>
        <end position="400"/>
    </location>
</feature>
<protein>
    <recommendedName>
        <fullName evidence="3">Transposase (Putative), gypsy type</fullName>
    </recommendedName>
</protein>
<reference evidence="2" key="1">
    <citation type="journal article" date="2019" name="Sci. Rep.">
        <title>Draft genome of Tanacetum cinerariifolium, the natural source of mosquito coil.</title>
        <authorList>
            <person name="Yamashiro T."/>
            <person name="Shiraishi A."/>
            <person name="Satake H."/>
            <person name="Nakayama K."/>
        </authorList>
    </citation>
    <scope>NUCLEOTIDE SEQUENCE</scope>
</reference>
<organism evidence="2">
    <name type="scientific">Tanacetum cinerariifolium</name>
    <name type="common">Dalmatian daisy</name>
    <name type="synonym">Chrysanthemum cinerariifolium</name>
    <dbReference type="NCBI Taxonomy" id="118510"/>
    <lineage>
        <taxon>Eukaryota</taxon>
        <taxon>Viridiplantae</taxon>
        <taxon>Streptophyta</taxon>
        <taxon>Embryophyta</taxon>
        <taxon>Tracheophyta</taxon>
        <taxon>Spermatophyta</taxon>
        <taxon>Magnoliopsida</taxon>
        <taxon>eudicotyledons</taxon>
        <taxon>Gunneridae</taxon>
        <taxon>Pentapetalae</taxon>
        <taxon>asterids</taxon>
        <taxon>campanulids</taxon>
        <taxon>Asterales</taxon>
        <taxon>Asteraceae</taxon>
        <taxon>Asteroideae</taxon>
        <taxon>Anthemideae</taxon>
        <taxon>Anthemidinae</taxon>
        <taxon>Tanacetum</taxon>
    </lineage>
</organism>
<comment type="caution">
    <text evidence="2">The sequence shown here is derived from an EMBL/GenBank/DDBJ whole genome shotgun (WGS) entry which is preliminary data.</text>
</comment>
<proteinExistence type="predicted"/>
<evidence type="ECO:0008006" key="3">
    <source>
        <dbReference type="Google" id="ProtNLM"/>
    </source>
</evidence>
<gene>
    <name evidence="2" type="ORF">Tci_042927</name>
</gene>
<accession>A0A6L2MBR4</accession>
<dbReference type="EMBL" id="BKCJ010006212">
    <property type="protein sequence ID" value="GEU70949.1"/>
    <property type="molecule type" value="Genomic_DNA"/>
</dbReference>
<feature type="region of interest" description="Disordered" evidence="1">
    <location>
        <begin position="390"/>
        <end position="418"/>
    </location>
</feature>
<dbReference type="AlphaFoldDB" id="A0A6L2MBR4"/>
<name>A0A6L2MBR4_TANCI</name>
<feature type="compositionally biased region" description="Polar residues" evidence="1">
    <location>
        <begin position="404"/>
        <end position="413"/>
    </location>
</feature>
<feature type="compositionally biased region" description="Basic and acidic residues" evidence="1">
    <location>
        <begin position="317"/>
        <end position="333"/>
    </location>
</feature>
<evidence type="ECO:0000256" key="1">
    <source>
        <dbReference type="SAM" id="MobiDB-lite"/>
    </source>
</evidence>
<evidence type="ECO:0000313" key="2">
    <source>
        <dbReference type="EMBL" id="GEU70949.1"/>
    </source>
</evidence>
<feature type="region of interest" description="Disordered" evidence="1">
    <location>
        <begin position="307"/>
        <end position="333"/>
    </location>
</feature>
<feature type="region of interest" description="Disordered" evidence="1">
    <location>
        <begin position="264"/>
        <end position="285"/>
    </location>
</feature>
<sequence length="787" mass="88547">MGRLIGTQKDMEFTIRALANNPYINNIWQVVDRLIVAATVYFLCQERNFRMFKNESTADEVYKIIVNNVKDKLMSLRMKKSKAVLTVAANWAEMEMVGPLLLWMMPYLDASSWYAVRGYNVECTILLPLKRKCSPPTRVSIILNMMKPTMDVSLDELLDTIQLETTVSTISQEYLLELTSEYGISEDVHPELPGPKERIVGFSEDMDIFNLISSPNPSKVKTGLCPRATHEVPLLTATVSQVIDMEDPDAAKESFRTPFAIEKSPLDFDNENPSSPITECKGTKDQAHEIVAPEIPLPRNMPAIGATADANAPPKGLRKDYASVRPEQRTREGKSLPMMGLAVGSTFVTPTDTKGMFDPDSLSYAEPQPPPEQSMTQMHVFRDSDQKCGYHESARTRSEKSTGLGKSTSSPSMVGSPRDIYQPGWGMTNNCRLDTPDACQYVVDHIVPSGYFSELRHMPNTEILCQYNKNLAQQVAMGSQLRLRFKQEVRLLKKARAQITRRDQMIQVREEKIKKLDQEIQDDKVEKHCSEMDARLDALSIDFFKELYPHMLTVIAGRRWAIGRGLRLAVMKCTKSIELRQTFAGIAKGMSEGLAHGIEHGKAGLGLEVVEAYDPEANNKYLQALHELKDLNYPIVDQLESLKDAPMEAIMASLHLESDSEEDAPKWICDLRPSTSQLKIYVYPEVRDLRDPWAVKEEMLLEEAIADNVSRVEKKKRCWVVCRTNEIGSAHHARSDGVPVSVPTVTPQGLAILQADAATQTELSEDDASLRLFRSKSLPLMYNLNWP</sequence>